<protein>
    <recommendedName>
        <fullName evidence="5">Glycosyltransferase</fullName>
    </recommendedName>
</protein>
<organism evidence="3 4">
    <name type="scientific">Candidatus Kerfeldbacteria bacterium CG15_BIG_FIL_POST_REV_8_21_14_020_45_12</name>
    <dbReference type="NCBI Taxonomy" id="2014247"/>
    <lineage>
        <taxon>Bacteria</taxon>
        <taxon>Candidatus Kerfeldiibacteriota</taxon>
    </lineage>
</organism>
<dbReference type="Proteomes" id="UP000230292">
    <property type="component" value="Unassembled WGS sequence"/>
</dbReference>
<evidence type="ECO:0000256" key="2">
    <source>
        <dbReference type="ARBA" id="ARBA00022679"/>
    </source>
</evidence>
<dbReference type="AlphaFoldDB" id="A0A2M7H4P3"/>
<reference evidence="3 4" key="1">
    <citation type="submission" date="2017-09" db="EMBL/GenBank/DDBJ databases">
        <title>Depth-based differentiation of microbial function through sediment-hosted aquifers and enrichment of novel symbionts in the deep terrestrial subsurface.</title>
        <authorList>
            <person name="Probst A.J."/>
            <person name="Ladd B."/>
            <person name="Jarett J.K."/>
            <person name="Geller-Mcgrath D.E."/>
            <person name="Sieber C.M."/>
            <person name="Emerson J.B."/>
            <person name="Anantharaman K."/>
            <person name="Thomas B.C."/>
            <person name="Malmstrom R."/>
            <person name="Stieglmeier M."/>
            <person name="Klingl A."/>
            <person name="Woyke T."/>
            <person name="Ryan C.M."/>
            <person name="Banfield J.F."/>
        </authorList>
    </citation>
    <scope>NUCLEOTIDE SEQUENCE [LARGE SCALE GENOMIC DNA]</scope>
    <source>
        <strain evidence="3">CG15_BIG_FIL_POST_REV_8_21_14_020_45_12</strain>
    </source>
</reference>
<dbReference type="InterPro" id="IPR004629">
    <property type="entry name" value="WecG_TagA_CpsF"/>
</dbReference>
<evidence type="ECO:0000313" key="4">
    <source>
        <dbReference type="Proteomes" id="UP000230292"/>
    </source>
</evidence>
<evidence type="ECO:0000313" key="3">
    <source>
        <dbReference type="EMBL" id="PIW37196.1"/>
    </source>
</evidence>
<name>A0A2M7H4P3_9BACT</name>
<gene>
    <name evidence="3" type="ORF">COW24_01480</name>
</gene>
<evidence type="ECO:0008006" key="5">
    <source>
        <dbReference type="Google" id="ProtNLM"/>
    </source>
</evidence>
<keyword evidence="1" id="KW-0328">Glycosyltransferase</keyword>
<dbReference type="EMBL" id="PFGC01000019">
    <property type="protein sequence ID" value="PIW37196.1"/>
    <property type="molecule type" value="Genomic_DNA"/>
</dbReference>
<proteinExistence type="predicted"/>
<dbReference type="PANTHER" id="PTHR34136">
    <property type="match status" value="1"/>
</dbReference>
<dbReference type="GO" id="GO:0016758">
    <property type="term" value="F:hexosyltransferase activity"/>
    <property type="evidence" value="ECO:0007669"/>
    <property type="project" value="TreeGrafter"/>
</dbReference>
<evidence type="ECO:0000256" key="1">
    <source>
        <dbReference type="ARBA" id="ARBA00022676"/>
    </source>
</evidence>
<comment type="caution">
    <text evidence="3">The sequence shown here is derived from an EMBL/GenBank/DDBJ whole genome shotgun (WGS) entry which is preliminary data.</text>
</comment>
<dbReference type="PANTHER" id="PTHR34136:SF1">
    <property type="entry name" value="UDP-N-ACETYL-D-MANNOSAMINURONIC ACID TRANSFERASE"/>
    <property type="match status" value="1"/>
</dbReference>
<accession>A0A2M7H4P3</accession>
<sequence>MNQTNNHRRNWPLVNILGVPVDDCSLEEALTLTNGWLRSDRSRVIITPNPEILLHSYRHKKYQSILKLADLSIADGYGLRLASKIKHTVPGVDFASELLKLSGNLRITAVIRRDGKSNATQVSQAIQALAPGAIVSVIASSQEWSKRGGRDLAESVSHTDPDLVLVGLGFPYQEEWSLTYNDIIPTARLFLTLGGTFDFWTGAANRAPAIIRQLHLEWLWRLIKEPRRYRRIFRAIIVFPLTVLLSNKS</sequence>
<dbReference type="CDD" id="cd06533">
    <property type="entry name" value="Glyco_transf_WecG_TagA"/>
    <property type="match status" value="1"/>
</dbReference>
<dbReference type="NCBIfam" id="TIGR00696">
    <property type="entry name" value="wecG_tagA_cpsF"/>
    <property type="match status" value="1"/>
</dbReference>
<keyword evidence="2" id="KW-0808">Transferase</keyword>
<dbReference type="Pfam" id="PF03808">
    <property type="entry name" value="Glyco_tran_WecG"/>
    <property type="match status" value="1"/>
</dbReference>